<evidence type="ECO:0000313" key="3">
    <source>
        <dbReference type="Proteomes" id="UP001501074"/>
    </source>
</evidence>
<organism evidence="2 3">
    <name type="scientific">Kineosporia mesophila</name>
    <dbReference type="NCBI Taxonomy" id="566012"/>
    <lineage>
        <taxon>Bacteria</taxon>
        <taxon>Bacillati</taxon>
        <taxon>Actinomycetota</taxon>
        <taxon>Actinomycetes</taxon>
        <taxon>Kineosporiales</taxon>
        <taxon>Kineosporiaceae</taxon>
        <taxon>Kineosporia</taxon>
    </lineage>
</organism>
<protein>
    <submittedName>
        <fullName evidence="2">VOC family protein</fullName>
    </submittedName>
</protein>
<accession>A0ABP6Z8S0</accession>
<evidence type="ECO:0000259" key="1">
    <source>
        <dbReference type="Pfam" id="PF18029"/>
    </source>
</evidence>
<dbReference type="RefSeq" id="WP_231489053.1">
    <property type="nucleotide sequence ID" value="NZ_BAAAZO010000002.1"/>
</dbReference>
<dbReference type="InterPro" id="IPR029068">
    <property type="entry name" value="Glyas_Bleomycin-R_OHBP_Dase"/>
</dbReference>
<sequence>MSVTATQVVLDCANAEKLAGFWAGLLDRAVTPGANQFFANLPGAEGELSLMFLAVPEVKKVKNRMHIDLTLDEGSDWETELERILALGATQVSEHQEYGIQWVCLQDPEGNEFDLAVGHEEPETTP</sequence>
<dbReference type="EMBL" id="BAAAZO010000002">
    <property type="protein sequence ID" value="GAA3599823.1"/>
    <property type="molecule type" value="Genomic_DNA"/>
</dbReference>
<dbReference type="PANTHER" id="PTHR35908:SF1">
    <property type="entry name" value="CONSERVED PROTEIN"/>
    <property type="match status" value="1"/>
</dbReference>
<dbReference type="Proteomes" id="UP001501074">
    <property type="component" value="Unassembled WGS sequence"/>
</dbReference>
<proteinExistence type="predicted"/>
<dbReference type="CDD" id="cd06587">
    <property type="entry name" value="VOC"/>
    <property type="match status" value="1"/>
</dbReference>
<feature type="domain" description="Glyoxalase-like" evidence="1">
    <location>
        <begin position="7"/>
        <end position="115"/>
    </location>
</feature>
<reference evidence="3" key="1">
    <citation type="journal article" date="2019" name="Int. J. Syst. Evol. Microbiol.">
        <title>The Global Catalogue of Microorganisms (GCM) 10K type strain sequencing project: providing services to taxonomists for standard genome sequencing and annotation.</title>
        <authorList>
            <consortium name="The Broad Institute Genomics Platform"/>
            <consortium name="The Broad Institute Genome Sequencing Center for Infectious Disease"/>
            <person name="Wu L."/>
            <person name="Ma J."/>
        </authorList>
    </citation>
    <scope>NUCLEOTIDE SEQUENCE [LARGE SCALE GENOMIC DNA]</scope>
    <source>
        <strain evidence="3">JCM 16902</strain>
    </source>
</reference>
<name>A0ABP6Z8S0_9ACTN</name>
<dbReference type="InterPro" id="IPR041581">
    <property type="entry name" value="Glyoxalase_6"/>
</dbReference>
<dbReference type="Pfam" id="PF18029">
    <property type="entry name" value="Glyoxalase_6"/>
    <property type="match status" value="1"/>
</dbReference>
<dbReference type="Gene3D" id="3.10.180.10">
    <property type="entry name" value="2,3-Dihydroxybiphenyl 1,2-Dioxygenase, domain 1"/>
    <property type="match status" value="1"/>
</dbReference>
<comment type="caution">
    <text evidence="2">The sequence shown here is derived from an EMBL/GenBank/DDBJ whole genome shotgun (WGS) entry which is preliminary data.</text>
</comment>
<evidence type="ECO:0000313" key="2">
    <source>
        <dbReference type="EMBL" id="GAA3599823.1"/>
    </source>
</evidence>
<dbReference type="SUPFAM" id="SSF54593">
    <property type="entry name" value="Glyoxalase/Bleomycin resistance protein/Dihydroxybiphenyl dioxygenase"/>
    <property type="match status" value="1"/>
</dbReference>
<dbReference type="PANTHER" id="PTHR35908">
    <property type="entry name" value="HYPOTHETICAL FUSION PROTEIN"/>
    <property type="match status" value="1"/>
</dbReference>
<gene>
    <name evidence="2" type="ORF">GCM10022223_14140</name>
</gene>
<keyword evidence="3" id="KW-1185">Reference proteome</keyword>